<dbReference type="RefSeq" id="WP_201873820.1">
    <property type="nucleotide sequence ID" value="NZ_JAERRF010000005.1"/>
</dbReference>
<organism evidence="1 2">
    <name type="scientific">Streptomyces coffeae</name>
    <dbReference type="NCBI Taxonomy" id="621382"/>
    <lineage>
        <taxon>Bacteria</taxon>
        <taxon>Bacillati</taxon>
        <taxon>Actinomycetota</taxon>
        <taxon>Actinomycetes</taxon>
        <taxon>Kitasatosporales</taxon>
        <taxon>Streptomycetaceae</taxon>
        <taxon>Streptomyces</taxon>
    </lineage>
</organism>
<gene>
    <name evidence="1" type="ORF">JK363_09425</name>
</gene>
<dbReference type="Proteomes" id="UP000634229">
    <property type="component" value="Unassembled WGS sequence"/>
</dbReference>
<evidence type="ECO:0008006" key="3">
    <source>
        <dbReference type="Google" id="ProtNLM"/>
    </source>
</evidence>
<accession>A0ABS1N9X4</accession>
<keyword evidence="2" id="KW-1185">Reference proteome</keyword>
<sequence length="168" mass="18544">MRVLSHGLSRRYRGALDHVTEIADAAAALVEQHTGDRIGPADLAVTNTAGVTEVIVTEHQALFGVSDPSLWRARGRYGATTLTRRGVLVVINAEECRGRTTEITKTVVHELVHAAQYARPGRRAAILRHLRNNYGLEPMAAAEVRAANRQIDTDEREAKRLERLAHNL</sequence>
<protein>
    <recommendedName>
        <fullName evidence="3">SprT-like domain-containing protein</fullName>
    </recommendedName>
</protein>
<reference evidence="1 2" key="1">
    <citation type="submission" date="2021-01" db="EMBL/GenBank/DDBJ databases">
        <title>WGS of actinomycetes isolated from Thailand.</title>
        <authorList>
            <person name="Thawai C."/>
        </authorList>
    </citation>
    <scope>NUCLEOTIDE SEQUENCE [LARGE SCALE GENOMIC DNA]</scope>
    <source>
        <strain evidence="1 2">CA1R205</strain>
    </source>
</reference>
<comment type="caution">
    <text evidence="1">The sequence shown here is derived from an EMBL/GenBank/DDBJ whole genome shotgun (WGS) entry which is preliminary data.</text>
</comment>
<evidence type="ECO:0000313" key="1">
    <source>
        <dbReference type="EMBL" id="MBL1096883.1"/>
    </source>
</evidence>
<proteinExistence type="predicted"/>
<evidence type="ECO:0000313" key="2">
    <source>
        <dbReference type="Proteomes" id="UP000634229"/>
    </source>
</evidence>
<dbReference type="EMBL" id="JAERRF010000005">
    <property type="protein sequence ID" value="MBL1096883.1"/>
    <property type="molecule type" value="Genomic_DNA"/>
</dbReference>
<name>A0ABS1N9X4_9ACTN</name>